<keyword evidence="10" id="KW-1185">Reference proteome</keyword>
<comment type="function">
    <text evidence="8">Component of the sequence-specific heterotrimeric transcription factor (NF-Y) which specifically recognizes a 5'-CCAAT-3' box motif found in the promoters of its target genes.</text>
</comment>
<evidence type="ECO:0000313" key="11">
    <source>
        <dbReference type="RefSeq" id="XP_030530071.2"/>
    </source>
</evidence>
<gene>
    <name evidence="11 12 13 14" type="primary">LOC115740667</name>
</gene>
<dbReference type="GeneID" id="115740667"/>
<dbReference type="RefSeq" id="XP_048133168.1">
    <property type="nucleotide sequence ID" value="XM_048277211.1"/>
</dbReference>
<keyword evidence="5 8" id="KW-0804">Transcription</keyword>
<feature type="region of interest" description="Disordered" evidence="9">
    <location>
        <begin position="93"/>
        <end position="112"/>
    </location>
</feature>
<dbReference type="PANTHER" id="PTHR12632">
    <property type="entry name" value="TRANSCRIPTION FACTOR NF-Y ALPHA-RELATED"/>
    <property type="match status" value="1"/>
</dbReference>
<accession>A0A8B8P5L1</accession>
<dbReference type="PRINTS" id="PR00616">
    <property type="entry name" value="CCAATSUBUNTB"/>
</dbReference>
<evidence type="ECO:0000256" key="1">
    <source>
        <dbReference type="ARBA" id="ARBA00004123"/>
    </source>
</evidence>
<evidence type="ECO:0000256" key="3">
    <source>
        <dbReference type="ARBA" id="ARBA00023125"/>
    </source>
</evidence>
<dbReference type="RefSeq" id="XP_030530072.2">
    <property type="nucleotide sequence ID" value="XM_030674212.2"/>
</dbReference>
<dbReference type="Gene3D" id="6.10.250.2430">
    <property type="match status" value="1"/>
</dbReference>
<keyword evidence="4" id="KW-0010">Activator</keyword>
<protein>
    <recommendedName>
        <fullName evidence="8">Nuclear transcription factor Y subunit</fullName>
    </recommendedName>
</protein>
<dbReference type="InterPro" id="IPR001289">
    <property type="entry name" value="NFYA"/>
</dbReference>
<evidence type="ECO:0000313" key="14">
    <source>
        <dbReference type="RefSeq" id="XP_048133168.1"/>
    </source>
</evidence>
<evidence type="ECO:0000256" key="4">
    <source>
        <dbReference type="ARBA" id="ARBA00023159"/>
    </source>
</evidence>
<name>A0A8B8P5L1_9MYRT</name>
<dbReference type="RefSeq" id="XP_048133167.1">
    <property type="nucleotide sequence ID" value="XM_048277210.1"/>
</dbReference>
<evidence type="ECO:0000256" key="6">
    <source>
        <dbReference type="ARBA" id="ARBA00023242"/>
    </source>
</evidence>
<evidence type="ECO:0000256" key="5">
    <source>
        <dbReference type="ARBA" id="ARBA00023163"/>
    </source>
</evidence>
<evidence type="ECO:0000256" key="2">
    <source>
        <dbReference type="ARBA" id="ARBA00023015"/>
    </source>
</evidence>
<feature type="compositionally biased region" description="Polar residues" evidence="9">
    <location>
        <begin position="93"/>
        <end position="103"/>
    </location>
</feature>
<dbReference type="Proteomes" id="UP000827889">
    <property type="component" value="Chromosome 4"/>
</dbReference>
<comment type="similarity">
    <text evidence="8">Belongs to the NFYA/HAP2 subunit family.</text>
</comment>
<keyword evidence="6 8" id="KW-0539">Nucleus</keyword>
<dbReference type="PROSITE" id="PS00686">
    <property type="entry name" value="NFYA_HAP2_1"/>
    <property type="match status" value="1"/>
</dbReference>
<evidence type="ECO:0000313" key="10">
    <source>
        <dbReference type="Proteomes" id="UP000827889"/>
    </source>
</evidence>
<dbReference type="PROSITE" id="PS51152">
    <property type="entry name" value="NFYA_HAP2_2"/>
    <property type="match status" value="1"/>
</dbReference>
<evidence type="ECO:0000256" key="7">
    <source>
        <dbReference type="ARBA" id="ARBA00025911"/>
    </source>
</evidence>
<reference evidence="11 12" key="1">
    <citation type="submission" date="2025-05" db="UniProtKB">
        <authorList>
            <consortium name="RefSeq"/>
        </authorList>
    </citation>
    <scope>IDENTIFICATION</scope>
    <source>
        <tissue evidence="11 12">Leaf</tissue>
    </source>
</reference>
<sequence>MPIRIQNLPKKSFGQGSILSMPRAGVTYPSWWNPNEQQLPPSLPTNSGLKVESPHMLHHQAKPLCLQIQEQESSSTQSAGNSCHEVSIVGGANSQDQSISSESGQDESCGRSFEGQTKPIFLFNNPEIVFNTSLPDQSQPLIRVPYPPVDPYFSGLLAAYRPQAIIQSQAGSQMLGMAPGRVPLPLNLADDGPIYVNAKQYHGILRRRQSRAKLEAQNKLVKARKPYLHESRHLHALNRVRGSGGRFLSMKKRRQLSPGSSNHSPCATGPRDRNEDGCGPETHLVGASERQFTSTMTSSSVLSMSNSNADFYPDSRFSGISAHMRGAMQCNEGLMRRGAAQHCSSSVR</sequence>
<dbReference type="RefSeq" id="XP_030530071.2">
    <property type="nucleotide sequence ID" value="XM_030674211.2"/>
</dbReference>
<evidence type="ECO:0000313" key="13">
    <source>
        <dbReference type="RefSeq" id="XP_048133167.1"/>
    </source>
</evidence>
<comment type="subcellular location">
    <subcellularLocation>
        <location evidence="1 8">Nucleus</location>
    </subcellularLocation>
</comment>
<dbReference type="InterPro" id="IPR018362">
    <property type="entry name" value="CCAAT-binding_factor_CS"/>
</dbReference>
<feature type="region of interest" description="Disordered" evidence="9">
    <location>
        <begin position="253"/>
        <end position="282"/>
    </location>
</feature>
<dbReference type="Pfam" id="PF02045">
    <property type="entry name" value="CBFB_NFYA"/>
    <property type="match status" value="1"/>
</dbReference>
<comment type="subunit">
    <text evidence="7">Heterotrimeric transcription factor composed of three components, NF-YA, NF-YB and NF-YC. NF-YB and NF-YC must interact and dimerize for NF-YA association and DNA binding.</text>
</comment>
<organism evidence="10 12">
    <name type="scientific">Rhodamnia argentea</name>
    <dbReference type="NCBI Taxonomy" id="178133"/>
    <lineage>
        <taxon>Eukaryota</taxon>
        <taxon>Viridiplantae</taxon>
        <taxon>Streptophyta</taxon>
        <taxon>Embryophyta</taxon>
        <taxon>Tracheophyta</taxon>
        <taxon>Spermatophyta</taxon>
        <taxon>Magnoliopsida</taxon>
        <taxon>eudicotyledons</taxon>
        <taxon>Gunneridae</taxon>
        <taxon>Pentapetalae</taxon>
        <taxon>rosids</taxon>
        <taxon>malvids</taxon>
        <taxon>Myrtales</taxon>
        <taxon>Myrtaceae</taxon>
        <taxon>Myrtoideae</taxon>
        <taxon>Myrteae</taxon>
        <taxon>Australasian group</taxon>
        <taxon>Rhodamnia</taxon>
    </lineage>
</organism>
<keyword evidence="2 8" id="KW-0805">Transcription regulation</keyword>
<dbReference type="SMART" id="SM00521">
    <property type="entry name" value="CBF"/>
    <property type="match status" value="1"/>
</dbReference>
<evidence type="ECO:0000256" key="9">
    <source>
        <dbReference type="SAM" id="MobiDB-lite"/>
    </source>
</evidence>
<proteinExistence type="inferred from homology"/>
<evidence type="ECO:0000313" key="12">
    <source>
        <dbReference type="RefSeq" id="XP_030530072.2"/>
    </source>
</evidence>
<evidence type="ECO:0000256" key="8">
    <source>
        <dbReference type="RuleBase" id="RU367155"/>
    </source>
</evidence>
<keyword evidence="3 8" id="KW-0238">DNA-binding</keyword>